<dbReference type="eggNOG" id="ENOG50333E6">
    <property type="taxonomic scope" value="Bacteria"/>
</dbReference>
<keyword evidence="1" id="KW-0812">Transmembrane</keyword>
<organism evidence="1 2">
    <name type="scientific">Leptothrix cholodnii (strain ATCC 51168 / LMG 8142 / SP-6)</name>
    <name type="common">Leptothrix discophora (strain SP-6)</name>
    <dbReference type="NCBI Taxonomy" id="395495"/>
    <lineage>
        <taxon>Bacteria</taxon>
        <taxon>Pseudomonadati</taxon>
        <taxon>Pseudomonadota</taxon>
        <taxon>Betaproteobacteria</taxon>
        <taxon>Burkholderiales</taxon>
        <taxon>Sphaerotilaceae</taxon>
        <taxon>Leptothrix</taxon>
    </lineage>
</organism>
<sequence length="163" mass="17449">MNTVWSNRTVLPGEAEALEARFGLRVTARLNAGTDMLPHDVSERLRVARQQAVAMAASPAISAKRAAATTAQIVSAQSSTSSVAFGLFSGERTSWWNSFARAVPVLVLLLGLFGIDYWKDLEQIDTAATMDVALLGDDLPPSAFTDPGFAEFLLEPVVDVAPQ</sequence>
<keyword evidence="2" id="KW-1185">Reference proteome</keyword>
<dbReference type="KEGG" id="lch:Lcho_2895"/>
<proteinExistence type="predicted"/>
<dbReference type="EMBL" id="CP001013">
    <property type="protein sequence ID" value="ACB35160.1"/>
    <property type="molecule type" value="Genomic_DNA"/>
</dbReference>
<dbReference type="STRING" id="395495.Lcho_2895"/>
<dbReference type="InterPro" id="IPR022064">
    <property type="entry name" value="DUF3619"/>
</dbReference>
<dbReference type="RefSeq" id="WP_012347914.1">
    <property type="nucleotide sequence ID" value="NC_010524.1"/>
</dbReference>
<name>B1XYB5_LEPCP</name>
<dbReference type="HOGENOM" id="CLU_131372_0_0_4"/>
<keyword evidence="1" id="KW-0472">Membrane</keyword>
<dbReference type="Proteomes" id="UP000001693">
    <property type="component" value="Chromosome"/>
</dbReference>
<reference evidence="1 2" key="1">
    <citation type="submission" date="2008-03" db="EMBL/GenBank/DDBJ databases">
        <title>Complete sequence of Leptothrix cholodnii SP-6.</title>
        <authorList>
            <consortium name="US DOE Joint Genome Institute"/>
            <person name="Copeland A."/>
            <person name="Lucas S."/>
            <person name="Lapidus A."/>
            <person name="Glavina del Rio T."/>
            <person name="Dalin E."/>
            <person name="Tice H."/>
            <person name="Bruce D."/>
            <person name="Goodwin L."/>
            <person name="Pitluck S."/>
            <person name="Chertkov O."/>
            <person name="Brettin T."/>
            <person name="Detter J.C."/>
            <person name="Han C."/>
            <person name="Kuske C.R."/>
            <person name="Schmutz J."/>
            <person name="Larimer F."/>
            <person name="Land M."/>
            <person name="Hauser L."/>
            <person name="Kyrpides N."/>
            <person name="Lykidis A."/>
            <person name="Emerson D."/>
            <person name="Richardson P."/>
        </authorList>
    </citation>
    <scope>NUCLEOTIDE SEQUENCE [LARGE SCALE GENOMIC DNA]</scope>
    <source>
        <strain evidence="2">ATCC 51168 / LMG 8142 / SP-6</strain>
    </source>
</reference>
<dbReference type="AlphaFoldDB" id="B1XYB5"/>
<gene>
    <name evidence="1" type="ordered locus">Lcho_2895</name>
</gene>
<accession>B1XYB5</accession>
<protein>
    <submittedName>
        <fullName evidence="1">Putative transmembrane protein</fullName>
    </submittedName>
</protein>
<dbReference type="Pfam" id="PF12279">
    <property type="entry name" value="DUF3619"/>
    <property type="match status" value="1"/>
</dbReference>
<evidence type="ECO:0000313" key="2">
    <source>
        <dbReference type="Proteomes" id="UP000001693"/>
    </source>
</evidence>
<evidence type="ECO:0000313" key="1">
    <source>
        <dbReference type="EMBL" id="ACB35160.1"/>
    </source>
</evidence>